<evidence type="ECO:0000256" key="1">
    <source>
        <dbReference type="SAM" id="Phobius"/>
    </source>
</evidence>
<accession>A0A4E0RIX3</accession>
<dbReference type="AlphaFoldDB" id="A0A4E0RIX3"/>
<reference evidence="2" key="1">
    <citation type="submission" date="2019-03" db="EMBL/GenBank/DDBJ databases">
        <title>Improved annotation for the trematode Fasciola hepatica.</title>
        <authorList>
            <person name="Choi Y.-J."/>
            <person name="Martin J."/>
            <person name="Mitreva M."/>
        </authorList>
    </citation>
    <scope>NUCLEOTIDE SEQUENCE [LARGE SCALE GENOMIC DNA]</scope>
</reference>
<name>A0A4E0RIX3_FASHE</name>
<sequence length="159" mass="18157">MTNYFQWTFLTLILGLPFISAVFYAVGPEDKYYTVGERTTPVYEDDIVLDLNIHCPVAEYNVTTGQRIIVVCNRRESMMIQRIYMSTNPETIYVCDTFDPEVHIVASCLGGLRHHELPLTVCEEGLDCQIPIQKGKSVLLFATEQSCIHYVNMLKLTLI</sequence>
<gene>
    <name evidence="2" type="ORF">D915_001101</name>
</gene>
<comment type="caution">
    <text evidence="2">The sequence shown here is derived from an EMBL/GenBank/DDBJ whole genome shotgun (WGS) entry which is preliminary data.</text>
</comment>
<feature type="transmembrane region" description="Helical" evidence="1">
    <location>
        <begin position="6"/>
        <end position="26"/>
    </location>
</feature>
<keyword evidence="1" id="KW-1133">Transmembrane helix</keyword>
<keyword evidence="3" id="KW-1185">Reference proteome</keyword>
<evidence type="ECO:0000313" key="3">
    <source>
        <dbReference type="Proteomes" id="UP000230066"/>
    </source>
</evidence>
<keyword evidence="1" id="KW-0812">Transmembrane</keyword>
<evidence type="ECO:0000313" key="2">
    <source>
        <dbReference type="EMBL" id="THD28056.1"/>
    </source>
</evidence>
<dbReference type="EMBL" id="JXXN02000248">
    <property type="protein sequence ID" value="THD28056.1"/>
    <property type="molecule type" value="Genomic_DNA"/>
</dbReference>
<protein>
    <submittedName>
        <fullName evidence="2">Uncharacterized protein</fullName>
    </submittedName>
</protein>
<organism evidence="2 3">
    <name type="scientific">Fasciola hepatica</name>
    <name type="common">Liver fluke</name>
    <dbReference type="NCBI Taxonomy" id="6192"/>
    <lineage>
        <taxon>Eukaryota</taxon>
        <taxon>Metazoa</taxon>
        <taxon>Spiralia</taxon>
        <taxon>Lophotrochozoa</taxon>
        <taxon>Platyhelminthes</taxon>
        <taxon>Trematoda</taxon>
        <taxon>Digenea</taxon>
        <taxon>Plagiorchiida</taxon>
        <taxon>Echinostomata</taxon>
        <taxon>Echinostomatoidea</taxon>
        <taxon>Fasciolidae</taxon>
        <taxon>Fasciola</taxon>
    </lineage>
</organism>
<dbReference type="Proteomes" id="UP000230066">
    <property type="component" value="Unassembled WGS sequence"/>
</dbReference>
<keyword evidence="1" id="KW-0472">Membrane</keyword>
<proteinExistence type="predicted"/>